<gene>
    <name evidence="1" type="ORF">BVC80_1271g13</name>
</gene>
<name>A0A200Q002_MACCD</name>
<dbReference type="EMBL" id="MVGT01003513">
    <property type="protein sequence ID" value="OVA03791.1"/>
    <property type="molecule type" value="Genomic_DNA"/>
</dbReference>
<comment type="caution">
    <text evidence="1">The sequence shown here is derived from an EMBL/GenBank/DDBJ whole genome shotgun (WGS) entry which is preliminary data.</text>
</comment>
<dbReference type="InParanoid" id="A0A200Q002"/>
<accession>A0A200Q002</accession>
<protein>
    <submittedName>
        <fullName evidence="1">Uncharacterized protein</fullName>
    </submittedName>
</protein>
<evidence type="ECO:0000313" key="1">
    <source>
        <dbReference type="EMBL" id="OVA03791.1"/>
    </source>
</evidence>
<keyword evidence="2" id="KW-1185">Reference proteome</keyword>
<dbReference type="Proteomes" id="UP000195402">
    <property type="component" value="Unassembled WGS sequence"/>
</dbReference>
<reference evidence="1 2" key="1">
    <citation type="journal article" date="2017" name="Mol. Plant">
        <title>The Genome of Medicinal Plant Macleaya cordata Provides New Insights into Benzylisoquinoline Alkaloids Metabolism.</title>
        <authorList>
            <person name="Liu X."/>
            <person name="Liu Y."/>
            <person name="Huang P."/>
            <person name="Ma Y."/>
            <person name="Qing Z."/>
            <person name="Tang Q."/>
            <person name="Cao H."/>
            <person name="Cheng P."/>
            <person name="Zheng Y."/>
            <person name="Yuan Z."/>
            <person name="Zhou Y."/>
            <person name="Liu J."/>
            <person name="Tang Z."/>
            <person name="Zhuo Y."/>
            <person name="Zhang Y."/>
            <person name="Yu L."/>
            <person name="Huang J."/>
            <person name="Yang P."/>
            <person name="Peng Q."/>
            <person name="Zhang J."/>
            <person name="Jiang W."/>
            <person name="Zhang Z."/>
            <person name="Lin K."/>
            <person name="Ro D.K."/>
            <person name="Chen X."/>
            <person name="Xiong X."/>
            <person name="Shang Y."/>
            <person name="Huang S."/>
            <person name="Zeng J."/>
        </authorList>
    </citation>
    <scope>NUCLEOTIDE SEQUENCE [LARGE SCALE GENOMIC DNA]</scope>
    <source>
        <strain evidence="2">cv. BLH2017</strain>
        <tissue evidence="1">Root</tissue>
    </source>
</reference>
<proteinExistence type="predicted"/>
<dbReference type="OrthoDB" id="1921697at2759"/>
<dbReference type="AlphaFoldDB" id="A0A200Q002"/>
<sequence length="93" mass="10554">MDPSRTKNLGMTPWDLSQKEKEKRVMICSLKENYQANLNKQSKDYSDIGRTKEHALRSGITSPSLLFLSLSISLPPPPLSSYNLLILTLLDYI</sequence>
<evidence type="ECO:0000313" key="2">
    <source>
        <dbReference type="Proteomes" id="UP000195402"/>
    </source>
</evidence>
<organism evidence="1 2">
    <name type="scientific">Macleaya cordata</name>
    <name type="common">Five-seeded plume-poppy</name>
    <name type="synonym">Bocconia cordata</name>
    <dbReference type="NCBI Taxonomy" id="56857"/>
    <lineage>
        <taxon>Eukaryota</taxon>
        <taxon>Viridiplantae</taxon>
        <taxon>Streptophyta</taxon>
        <taxon>Embryophyta</taxon>
        <taxon>Tracheophyta</taxon>
        <taxon>Spermatophyta</taxon>
        <taxon>Magnoliopsida</taxon>
        <taxon>Ranunculales</taxon>
        <taxon>Papaveraceae</taxon>
        <taxon>Papaveroideae</taxon>
        <taxon>Macleaya</taxon>
    </lineage>
</organism>